<dbReference type="SUPFAM" id="SSF50494">
    <property type="entry name" value="Trypsin-like serine proteases"/>
    <property type="match status" value="1"/>
</dbReference>
<sequence length="515" mass="56840">MSAIYTQFAVEFIEKAEEVLAAYEIEGNDDCDVEIDFVTRSVLGLPHTAKPTLTIVAPWEESKKHSWEAVVSAVKSYIDNRLADSTFDDHPGPIDVCVEMMAPELTRRKFLGPVEDNANLESDWPAIQDKVYSILESFSQTRGFYVSLDYDADEVSWPPVAREIQAYLDGLEHGLVVHMEHNILKGFAFELLEPRNSHRGLLIPDDYKKGVGLGGDISASTYLTRDDQMRCNPILGTLGCYIEVKTRSSSEWVRLGLTNYHVIRPCLEGFKLTAASGTEPFPHGGITAPGGGTIDSSLTASAIADPVRESQLWRADMSGFTPKTVPESLPLESPARIKHNYTVHDDASIIQEESMMPLSAITSDADQTEKMAEMRATRNGTLRPQLDASLWKMRCGQKVFKVGARTNATVGYYSRYKPKCTLDHDKYMKVKPSSEHVIIGHLFGDGSPQAFADNGDSGAVVFDTFGQMVGLLLTGQAPQGTRGQGYALVTPIEEVFEDIKAMSNGEITDIRVSNW</sequence>
<accession>A0A084G171</accession>
<dbReference type="InterPro" id="IPR009003">
    <property type="entry name" value="Peptidase_S1_PA"/>
</dbReference>
<gene>
    <name evidence="1" type="ORF">SAPIO_CDS7139</name>
</gene>
<keyword evidence="2" id="KW-1185">Reference proteome</keyword>
<protein>
    <recommendedName>
        <fullName evidence="3">Peptidase S1 domain-containing protein</fullName>
    </recommendedName>
</protein>
<evidence type="ECO:0000313" key="1">
    <source>
        <dbReference type="EMBL" id="KEZ41083.1"/>
    </source>
</evidence>
<dbReference type="EMBL" id="JOWA01000110">
    <property type="protein sequence ID" value="KEZ41083.1"/>
    <property type="molecule type" value="Genomic_DNA"/>
</dbReference>
<reference evidence="1 2" key="1">
    <citation type="journal article" date="2014" name="Genome Announc.">
        <title>Draft genome sequence of the pathogenic fungus Scedosporium apiospermum.</title>
        <authorList>
            <person name="Vandeputte P."/>
            <person name="Ghamrawi S."/>
            <person name="Rechenmann M."/>
            <person name="Iltis A."/>
            <person name="Giraud S."/>
            <person name="Fleury M."/>
            <person name="Thornton C."/>
            <person name="Delhaes L."/>
            <person name="Meyer W."/>
            <person name="Papon N."/>
            <person name="Bouchara J.P."/>
        </authorList>
    </citation>
    <scope>NUCLEOTIDE SEQUENCE [LARGE SCALE GENOMIC DNA]</scope>
    <source>
        <strain evidence="1 2">IHEM 14462</strain>
    </source>
</reference>
<organism evidence="1 2">
    <name type="scientific">Pseudallescheria apiosperma</name>
    <name type="common">Scedosporium apiospermum</name>
    <dbReference type="NCBI Taxonomy" id="563466"/>
    <lineage>
        <taxon>Eukaryota</taxon>
        <taxon>Fungi</taxon>
        <taxon>Dikarya</taxon>
        <taxon>Ascomycota</taxon>
        <taxon>Pezizomycotina</taxon>
        <taxon>Sordariomycetes</taxon>
        <taxon>Hypocreomycetidae</taxon>
        <taxon>Microascales</taxon>
        <taxon>Microascaceae</taxon>
        <taxon>Scedosporium</taxon>
    </lineage>
</organism>
<evidence type="ECO:0000313" key="2">
    <source>
        <dbReference type="Proteomes" id="UP000028545"/>
    </source>
</evidence>
<proteinExistence type="predicted"/>
<dbReference type="RefSeq" id="XP_016640882.1">
    <property type="nucleotide sequence ID" value="XM_016789055.1"/>
</dbReference>
<dbReference type="OMA" id="SNIWHAS"/>
<dbReference type="KEGG" id="sapo:SAPIO_CDS7139"/>
<dbReference type="VEuPathDB" id="FungiDB:SAPIO_CDS7139"/>
<dbReference type="GeneID" id="27726211"/>
<dbReference type="Proteomes" id="UP000028545">
    <property type="component" value="Unassembled WGS sequence"/>
</dbReference>
<dbReference type="AlphaFoldDB" id="A0A084G171"/>
<comment type="caution">
    <text evidence="1">The sequence shown here is derived from an EMBL/GenBank/DDBJ whole genome shotgun (WGS) entry which is preliminary data.</text>
</comment>
<dbReference type="OrthoDB" id="5424209at2759"/>
<name>A0A084G171_PSEDA</name>
<evidence type="ECO:0008006" key="3">
    <source>
        <dbReference type="Google" id="ProtNLM"/>
    </source>
</evidence>
<dbReference type="HOGENOM" id="CLU_033555_0_0_1"/>